<feature type="compositionally biased region" description="Polar residues" evidence="1">
    <location>
        <begin position="14"/>
        <end position="26"/>
    </location>
</feature>
<evidence type="ECO:0000256" key="1">
    <source>
        <dbReference type="SAM" id="MobiDB-lite"/>
    </source>
</evidence>
<comment type="caution">
    <text evidence="2">The sequence shown here is derived from an EMBL/GenBank/DDBJ whole genome shotgun (WGS) entry which is preliminary data.</text>
</comment>
<evidence type="ECO:0000313" key="2">
    <source>
        <dbReference type="EMBL" id="MCI17216.1"/>
    </source>
</evidence>
<dbReference type="AlphaFoldDB" id="A0A392Q0V5"/>
<evidence type="ECO:0000313" key="3">
    <source>
        <dbReference type="Proteomes" id="UP000265520"/>
    </source>
</evidence>
<name>A0A392Q0V5_9FABA</name>
<feature type="region of interest" description="Disordered" evidence="1">
    <location>
        <begin position="1"/>
        <end position="31"/>
    </location>
</feature>
<reference evidence="2 3" key="1">
    <citation type="journal article" date="2018" name="Front. Plant Sci.">
        <title>Red Clover (Trifolium pratense) and Zigzag Clover (T. medium) - A Picture of Genomic Similarities and Differences.</title>
        <authorList>
            <person name="Dluhosova J."/>
            <person name="Istvanek J."/>
            <person name="Nedelnik J."/>
            <person name="Repkova J."/>
        </authorList>
    </citation>
    <scope>NUCLEOTIDE SEQUENCE [LARGE SCALE GENOMIC DNA]</scope>
    <source>
        <strain evidence="3">cv. 10/8</strain>
        <tissue evidence="2">Leaf</tissue>
    </source>
</reference>
<dbReference type="EMBL" id="LXQA010104433">
    <property type="protein sequence ID" value="MCI17216.1"/>
    <property type="molecule type" value="Genomic_DNA"/>
</dbReference>
<accession>A0A392Q0V5</accession>
<sequence length="66" mass="7374">MHNNKVDNEDIQSVVATNPPSANQSRSGEEEEIIVDTIEQEILITSENTNSNEEDNAKIITRGIYD</sequence>
<organism evidence="2 3">
    <name type="scientific">Trifolium medium</name>
    <dbReference type="NCBI Taxonomy" id="97028"/>
    <lineage>
        <taxon>Eukaryota</taxon>
        <taxon>Viridiplantae</taxon>
        <taxon>Streptophyta</taxon>
        <taxon>Embryophyta</taxon>
        <taxon>Tracheophyta</taxon>
        <taxon>Spermatophyta</taxon>
        <taxon>Magnoliopsida</taxon>
        <taxon>eudicotyledons</taxon>
        <taxon>Gunneridae</taxon>
        <taxon>Pentapetalae</taxon>
        <taxon>rosids</taxon>
        <taxon>fabids</taxon>
        <taxon>Fabales</taxon>
        <taxon>Fabaceae</taxon>
        <taxon>Papilionoideae</taxon>
        <taxon>50 kb inversion clade</taxon>
        <taxon>NPAAA clade</taxon>
        <taxon>Hologalegina</taxon>
        <taxon>IRL clade</taxon>
        <taxon>Trifolieae</taxon>
        <taxon>Trifolium</taxon>
    </lineage>
</organism>
<keyword evidence="3" id="KW-1185">Reference proteome</keyword>
<feature type="non-terminal residue" evidence="2">
    <location>
        <position position="66"/>
    </location>
</feature>
<proteinExistence type="predicted"/>
<protein>
    <submittedName>
        <fullName evidence="2">MLO-like protein</fullName>
    </submittedName>
</protein>
<dbReference type="Proteomes" id="UP000265520">
    <property type="component" value="Unassembled WGS sequence"/>
</dbReference>